<dbReference type="EMBL" id="BMAO01012639">
    <property type="protein sequence ID" value="GFQ82897.1"/>
    <property type="molecule type" value="Genomic_DNA"/>
</dbReference>
<dbReference type="OrthoDB" id="538223at2759"/>
<evidence type="ECO:0000313" key="2">
    <source>
        <dbReference type="Proteomes" id="UP000887116"/>
    </source>
</evidence>
<sequence length="139" mass="15663">MSPDGLYITTLYSIKHGRPDTSVFTPGLHFDEAFGIRQNFNLKVRALLGVGKKYMVVLTPWQHKTLPNFIVMDKRSLEKVALWNVPPSRSDCSQLCLGEKDWLDGLDGKNDQGVLLTAAIDENCVYVLKWLPRSGQNIT</sequence>
<organism evidence="1 2">
    <name type="scientific">Trichonephila clavata</name>
    <name type="common">Joro spider</name>
    <name type="synonym">Nephila clavata</name>
    <dbReference type="NCBI Taxonomy" id="2740835"/>
    <lineage>
        <taxon>Eukaryota</taxon>
        <taxon>Metazoa</taxon>
        <taxon>Ecdysozoa</taxon>
        <taxon>Arthropoda</taxon>
        <taxon>Chelicerata</taxon>
        <taxon>Arachnida</taxon>
        <taxon>Araneae</taxon>
        <taxon>Araneomorphae</taxon>
        <taxon>Entelegynae</taxon>
        <taxon>Araneoidea</taxon>
        <taxon>Nephilidae</taxon>
        <taxon>Trichonephila</taxon>
    </lineage>
</organism>
<keyword evidence="2" id="KW-1185">Reference proteome</keyword>
<name>A0A8X6FKQ4_TRICU</name>
<gene>
    <name evidence="1" type="ORF">TNCT_337621</name>
</gene>
<dbReference type="Proteomes" id="UP000887116">
    <property type="component" value="Unassembled WGS sequence"/>
</dbReference>
<accession>A0A8X6FKQ4</accession>
<comment type="caution">
    <text evidence="1">The sequence shown here is derived from an EMBL/GenBank/DDBJ whole genome shotgun (WGS) entry which is preliminary data.</text>
</comment>
<dbReference type="AlphaFoldDB" id="A0A8X6FKQ4"/>
<evidence type="ECO:0000313" key="1">
    <source>
        <dbReference type="EMBL" id="GFQ82897.1"/>
    </source>
</evidence>
<reference evidence="1" key="1">
    <citation type="submission" date="2020-07" db="EMBL/GenBank/DDBJ databases">
        <title>Multicomponent nature underlies the extraordinary mechanical properties of spider dragline silk.</title>
        <authorList>
            <person name="Kono N."/>
            <person name="Nakamura H."/>
            <person name="Mori M."/>
            <person name="Yoshida Y."/>
            <person name="Ohtoshi R."/>
            <person name="Malay A.D."/>
            <person name="Moran D.A.P."/>
            <person name="Tomita M."/>
            <person name="Numata K."/>
            <person name="Arakawa K."/>
        </authorList>
    </citation>
    <scope>NUCLEOTIDE SEQUENCE</scope>
</reference>
<proteinExistence type="predicted"/>
<protein>
    <submittedName>
        <fullName evidence="1">Uncharacterized protein</fullName>
    </submittedName>
</protein>